<protein>
    <submittedName>
        <fullName evidence="1">Uncharacterized protein</fullName>
    </submittedName>
</protein>
<reference evidence="1" key="1">
    <citation type="journal article" date="2020" name="Stud. Mycol.">
        <title>101 Dothideomycetes genomes: a test case for predicting lifestyles and emergence of pathogens.</title>
        <authorList>
            <person name="Haridas S."/>
            <person name="Albert R."/>
            <person name="Binder M."/>
            <person name="Bloem J."/>
            <person name="Labutti K."/>
            <person name="Salamov A."/>
            <person name="Andreopoulos B."/>
            <person name="Baker S."/>
            <person name="Barry K."/>
            <person name="Bills G."/>
            <person name="Bluhm B."/>
            <person name="Cannon C."/>
            <person name="Castanera R."/>
            <person name="Culley D."/>
            <person name="Daum C."/>
            <person name="Ezra D."/>
            <person name="Gonzalez J."/>
            <person name="Henrissat B."/>
            <person name="Kuo A."/>
            <person name="Liang C."/>
            <person name="Lipzen A."/>
            <person name="Lutzoni F."/>
            <person name="Magnuson J."/>
            <person name="Mondo S."/>
            <person name="Nolan M."/>
            <person name="Ohm R."/>
            <person name="Pangilinan J."/>
            <person name="Park H.-J."/>
            <person name="Ramirez L."/>
            <person name="Alfaro M."/>
            <person name="Sun H."/>
            <person name="Tritt A."/>
            <person name="Yoshinaga Y."/>
            <person name="Zwiers L.-H."/>
            <person name="Turgeon B."/>
            <person name="Goodwin S."/>
            <person name="Spatafora J."/>
            <person name="Crous P."/>
            <person name="Grigoriev I."/>
        </authorList>
    </citation>
    <scope>NUCLEOTIDE SEQUENCE</scope>
    <source>
        <strain evidence="1">Tuck. ex Michener</strain>
    </source>
</reference>
<dbReference type="AlphaFoldDB" id="A0A6A6H3M9"/>
<evidence type="ECO:0000313" key="1">
    <source>
        <dbReference type="EMBL" id="KAF2232300.1"/>
    </source>
</evidence>
<proteinExistence type="predicted"/>
<sequence>MEIQERAMVWFRAVGQRRRCRWLMSRNDTNGMTPCAMCHVPENLENSPMPATFGPSTLPSAALPWHHSIAHIATRNAFTDDVLCYEDSKHRIVMPGAAVRLDDQSAPVWLTLNLSNKVCALRDEGEGIKWG</sequence>
<keyword evidence="2" id="KW-1185">Reference proteome</keyword>
<dbReference type="Proteomes" id="UP000800092">
    <property type="component" value="Unassembled WGS sequence"/>
</dbReference>
<organism evidence="1 2">
    <name type="scientific">Viridothelium virens</name>
    <name type="common">Speckled blister lichen</name>
    <name type="synonym">Trypethelium virens</name>
    <dbReference type="NCBI Taxonomy" id="1048519"/>
    <lineage>
        <taxon>Eukaryota</taxon>
        <taxon>Fungi</taxon>
        <taxon>Dikarya</taxon>
        <taxon>Ascomycota</taxon>
        <taxon>Pezizomycotina</taxon>
        <taxon>Dothideomycetes</taxon>
        <taxon>Dothideomycetes incertae sedis</taxon>
        <taxon>Trypetheliales</taxon>
        <taxon>Trypetheliaceae</taxon>
        <taxon>Viridothelium</taxon>
    </lineage>
</organism>
<accession>A0A6A6H3M9</accession>
<dbReference type="EMBL" id="ML991817">
    <property type="protein sequence ID" value="KAF2232300.1"/>
    <property type="molecule type" value="Genomic_DNA"/>
</dbReference>
<gene>
    <name evidence="1" type="ORF">EV356DRAFT_255654</name>
</gene>
<name>A0A6A6H3M9_VIRVR</name>
<evidence type="ECO:0000313" key="2">
    <source>
        <dbReference type="Proteomes" id="UP000800092"/>
    </source>
</evidence>